<dbReference type="InterPro" id="IPR036890">
    <property type="entry name" value="HATPase_C_sf"/>
</dbReference>
<keyword evidence="10" id="KW-0175">Coiled coil</keyword>
<dbReference type="EC" id="2.7.13.3" evidence="2"/>
<dbReference type="InterPro" id="IPR003661">
    <property type="entry name" value="HisK_dim/P_dom"/>
</dbReference>
<evidence type="ECO:0000256" key="10">
    <source>
        <dbReference type="SAM" id="Coils"/>
    </source>
</evidence>
<dbReference type="SUPFAM" id="SSF47384">
    <property type="entry name" value="Homodimeric domain of signal transducing histidine kinase"/>
    <property type="match status" value="1"/>
</dbReference>
<dbReference type="NCBIfam" id="TIGR00229">
    <property type="entry name" value="sensory_box"/>
    <property type="match status" value="1"/>
</dbReference>
<evidence type="ECO:0000259" key="12">
    <source>
        <dbReference type="PROSITE" id="PS50110"/>
    </source>
</evidence>
<dbReference type="PANTHER" id="PTHR43065:SF46">
    <property type="entry name" value="C4-DICARBOXYLATE TRANSPORT SENSOR PROTEIN DCTB"/>
    <property type="match status" value="1"/>
</dbReference>
<accession>A0A964E6P1</accession>
<feature type="domain" description="PAC" evidence="13">
    <location>
        <begin position="87"/>
        <end position="139"/>
    </location>
</feature>
<evidence type="ECO:0000256" key="6">
    <source>
        <dbReference type="ARBA" id="ARBA00022777"/>
    </source>
</evidence>
<reference evidence="14 15" key="1">
    <citation type="journal article" date="2021" name="Microorganisms">
        <title>Acidisoma silvae sp. nov. and Acidisomacellulosilytica sp. nov., Two Acidophilic Bacteria Isolated from Decaying Wood, Hydrolyzing Cellulose and Producing Poly-3-hydroxybutyrate.</title>
        <authorList>
            <person name="Mieszkin S."/>
            <person name="Pouder E."/>
            <person name="Uroz S."/>
            <person name="Simon-Colin C."/>
            <person name="Alain K."/>
        </authorList>
    </citation>
    <scope>NUCLEOTIDE SEQUENCE [LARGE SCALE GENOMIC DNA]</scope>
    <source>
        <strain evidence="14 15">HW T5.17</strain>
    </source>
</reference>
<dbReference type="PROSITE" id="PS50109">
    <property type="entry name" value="HIS_KIN"/>
    <property type="match status" value="1"/>
</dbReference>
<evidence type="ECO:0000313" key="15">
    <source>
        <dbReference type="Proteomes" id="UP000721844"/>
    </source>
</evidence>
<keyword evidence="7" id="KW-0067">ATP-binding</keyword>
<dbReference type="PANTHER" id="PTHR43065">
    <property type="entry name" value="SENSOR HISTIDINE KINASE"/>
    <property type="match status" value="1"/>
</dbReference>
<dbReference type="InterPro" id="IPR000700">
    <property type="entry name" value="PAS-assoc_C"/>
</dbReference>
<dbReference type="InterPro" id="IPR011006">
    <property type="entry name" value="CheY-like_superfamily"/>
</dbReference>
<evidence type="ECO:0000259" key="13">
    <source>
        <dbReference type="PROSITE" id="PS50113"/>
    </source>
</evidence>
<dbReference type="SMART" id="SM00448">
    <property type="entry name" value="REC"/>
    <property type="match status" value="1"/>
</dbReference>
<dbReference type="InterPro" id="IPR001610">
    <property type="entry name" value="PAC"/>
</dbReference>
<evidence type="ECO:0000313" key="14">
    <source>
        <dbReference type="EMBL" id="MCB8883667.1"/>
    </source>
</evidence>
<dbReference type="Pfam" id="PF08447">
    <property type="entry name" value="PAS_3"/>
    <property type="match status" value="1"/>
</dbReference>
<comment type="caution">
    <text evidence="14">The sequence shown here is derived from an EMBL/GenBank/DDBJ whole genome shotgun (WGS) entry which is preliminary data.</text>
</comment>
<dbReference type="InterPro" id="IPR000014">
    <property type="entry name" value="PAS"/>
</dbReference>
<dbReference type="InterPro" id="IPR003594">
    <property type="entry name" value="HATPase_dom"/>
</dbReference>
<evidence type="ECO:0000256" key="4">
    <source>
        <dbReference type="ARBA" id="ARBA00022679"/>
    </source>
</evidence>
<feature type="domain" description="Histidine kinase" evidence="11">
    <location>
        <begin position="294"/>
        <end position="506"/>
    </location>
</feature>
<dbReference type="SMART" id="SM00387">
    <property type="entry name" value="HATPase_c"/>
    <property type="match status" value="1"/>
</dbReference>
<organism evidence="14 15">
    <name type="scientific">Acidisoma cellulosilyticum</name>
    <dbReference type="NCBI Taxonomy" id="2802395"/>
    <lineage>
        <taxon>Bacteria</taxon>
        <taxon>Pseudomonadati</taxon>
        <taxon>Pseudomonadota</taxon>
        <taxon>Alphaproteobacteria</taxon>
        <taxon>Acetobacterales</taxon>
        <taxon>Acidocellaceae</taxon>
        <taxon>Acidisoma</taxon>
    </lineage>
</organism>
<dbReference type="InterPro" id="IPR013655">
    <property type="entry name" value="PAS_fold_3"/>
</dbReference>
<dbReference type="Pfam" id="PF02518">
    <property type="entry name" value="HATPase_c"/>
    <property type="match status" value="1"/>
</dbReference>
<feature type="coiled-coil region" evidence="10">
    <location>
        <begin position="247"/>
        <end position="285"/>
    </location>
</feature>
<dbReference type="InterPro" id="IPR036097">
    <property type="entry name" value="HisK_dim/P_sf"/>
</dbReference>
<evidence type="ECO:0000256" key="1">
    <source>
        <dbReference type="ARBA" id="ARBA00000085"/>
    </source>
</evidence>
<dbReference type="SUPFAM" id="SSF52172">
    <property type="entry name" value="CheY-like"/>
    <property type="match status" value="1"/>
</dbReference>
<keyword evidence="3 9" id="KW-0597">Phosphoprotein</keyword>
<dbReference type="Gene3D" id="2.10.70.100">
    <property type="match status" value="2"/>
</dbReference>
<feature type="domain" description="Response regulatory" evidence="12">
    <location>
        <begin position="528"/>
        <end position="644"/>
    </location>
</feature>
<dbReference type="Proteomes" id="UP000721844">
    <property type="component" value="Unassembled WGS sequence"/>
</dbReference>
<dbReference type="PROSITE" id="PS50113">
    <property type="entry name" value="PAC"/>
    <property type="match status" value="2"/>
</dbReference>
<dbReference type="RefSeq" id="WP_227310345.1">
    <property type="nucleotide sequence ID" value="NZ_JAESVA010000015.1"/>
</dbReference>
<gene>
    <name evidence="14" type="ORF">ACELLULO517_25685</name>
</gene>
<evidence type="ECO:0000256" key="7">
    <source>
        <dbReference type="ARBA" id="ARBA00022840"/>
    </source>
</evidence>
<dbReference type="Pfam" id="PF00072">
    <property type="entry name" value="Response_reg"/>
    <property type="match status" value="1"/>
</dbReference>
<name>A0A964E6P1_9PROT</name>
<proteinExistence type="predicted"/>
<sequence>MPEDDDRLHGDRDRFAVGESGASGLWDWDIIAGLLRTDEGFADLYGIDRAAARAGVDPKLFFSRIHADDRARLKIAVAGILSGAEIFSKEFRIVRPDGTVRWMLGRGQGHQNADDEPIRFTGKLVDVTERRRAQERLRIAQTAGGVGTFEHIDGFATVAVSAQFCRVLGLHPTDVLPVTTINAAVCSGEGALIPAGYSADRVPPADFRIRRGSDGAERWIARRGEAAVDDEGIGHRFIGVIYDVTEAKEAQAQLREWNETLESRVEEAIRERSRAEDALRQAQKMEAVGQLTGGIAHDFNNLLTVIIGNVETVGRRLDSHDDPRVRRALDNAAKGAARAAALTQRLLAFSRRQPLDPKPVEVGRLLMGMSDLLTRAINESIAVHVPASGDLPHIEVDPHQLENAILNLAVNARDAMTEGGSLTIQASSDSSKREIVITVTDTGCGMSAETMEKVFDPFFTTKEVGKGTGLGLSMVHGFVMQSGGRIAIDSELGKGTTITMAFPSLSITPDVQDKDVAGFVDHNGSGETIMVVEDDEDVRAYSVGLLRELGYRVIEATDGEAALRLLERADQHIDLLLTDVVMPAMSGRELADRARLLQGELRILFISGYPREEIAKNGRIEAGIDLLGKPFGFVALSEKVRQVLDRPLSSDRTDR</sequence>
<dbReference type="CDD" id="cd00130">
    <property type="entry name" value="PAS"/>
    <property type="match status" value="1"/>
</dbReference>
<dbReference type="Gene3D" id="3.30.565.10">
    <property type="entry name" value="Histidine kinase-like ATPase, C-terminal domain"/>
    <property type="match status" value="1"/>
</dbReference>
<dbReference type="GO" id="GO:0000155">
    <property type="term" value="F:phosphorelay sensor kinase activity"/>
    <property type="evidence" value="ECO:0007669"/>
    <property type="project" value="InterPro"/>
</dbReference>
<dbReference type="InterPro" id="IPR035965">
    <property type="entry name" value="PAS-like_dom_sf"/>
</dbReference>
<dbReference type="Gene3D" id="3.30.450.20">
    <property type="entry name" value="PAS domain"/>
    <property type="match status" value="1"/>
</dbReference>
<keyword evidence="15" id="KW-1185">Reference proteome</keyword>
<dbReference type="AlphaFoldDB" id="A0A964E6P1"/>
<dbReference type="InterPro" id="IPR004358">
    <property type="entry name" value="Sig_transdc_His_kin-like_C"/>
</dbReference>
<feature type="domain" description="PAC" evidence="13">
    <location>
        <begin position="203"/>
        <end position="256"/>
    </location>
</feature>
<evidence type="ECO:0000256" key="5">
    <source>
        <dbReference type="ARBA" id="ARBA00022741"/>
    </source>
</evidence>
<keyword evidence="8" id="KW-0902">Two-component regulatory system</keyword>
<dbReference type="SMART" id="SM00086">
    <property type="entry name" value="PAC"/>
    <property type="match status" value="2"/>
</dbReference>
<dbReference type="SUPFAM" id="SSF55785">
    <property type="entry name" value="PYP-like sensor domain (PAS domain)"/>
    <property type="match status" value="2"/>
</dbReference>
<evidence type="ECO:0000259" key="11">
    <source>
        <dbReference type="PROSITE" id="PS50109"/>
    </source>
</evidence>
<dbReference type="SMART" id="SM00388">
    <property type="entry name" value="HisKA"/>
    <property type="match status" value="1"/>
</dbReference>
<dbReference type="Gene3D" id="3.40.50.2300">
    <property type="match status" value="1"/>
</dbReference>
<evidence type="ECO:0000256" key="8">
    <source>
        <dbReference type="ARBA" id="ARBA00023012"/>
    </source>
</evidence>
<dbReference type="PROSITE" id="PS50110">
    <property type="entry name" value="RESPONSE_REGULATORY"/>
    <property type="match status" value="1"/>
</dbReference>
<evidence type="ECO:0000256" key="9">
    <source>
        <dbReference type="PROSITE-ProRule" id="PRU00169"/>
    </source>
</evidence>
<keyword evidence="5" id="KW-0547">Nucleotide-binding</keyword>
<dbReference type="EMBL" id="JAESVA010000015">
    <property type="protein sequence ID" value="MCB8883667.1"/>
    <property type="molecule type" value="Genomic_DNA"/>
</dbReference>
<feature type="modified residue" description="4-aspartylphosphate" evidence="9">
    <location>
        <position position="579"/>
    </location>
</feature>
<dbReference type="Gene3D" id="1.10.287.130">
    <property type="match status" value="1"/>
</dbReference>
<protein>
    <recommendedName>
        <fullName evidence="2">histidine kinase</fullName>
        <ecNumber evidence="2">2.7.13.3</ecNumber>
    </recommendedName>
</protein>
<keyword evidence="4" id="KW-0808">Transferase</keyword>
<comment type="catalytic activity">
    <reaction evidence="1">
        <text>ATP + protein L-histidine = ADP + protein N-phospho-L-histidine.</text>
        <dbReference type="EC" id="2.7.13.3"/>
    </reaction>
</comment>
<dbReference type="SUPFAM" id="SSF55874">
    <property type="entry name" value="ATPase domain of HSP90 chaperone/DNA topoisomerase II/histidine kinase"/>
    <property type="match status" value="1"/>
</dbReference>
<dbReference type="CDD" id="cd00082">
    <property type="entry name" value="HisKA"/>
    <property type="match status" value="1"/>
</dbReference>
<evidence type="ECO:0000256" key="2">
    <source>
        <dbReference type="ARBA" id="ARBA00012438"/>
    </source>
</evidence>
<evidence type="ECO:0000256" key="3">
    <source>
        <dbReference type="ARBA" id="ARBA00022553"/>
    </source>
</evidence>
<keyword evidence="6" id="KW-0418">Kinase</keyword>
<dbReference type="Pfam" id="PF00512">
    <property type="entry name" value="HisKA"/>
    <property type="match status" value="1"/>
</dbReference>
<dbReference type="GO" id="GO:0005524">
    <property type="term" value="F:ATP binding"/>
    <property type="evidence" value="ECO:0007669"/>
    <property type="project" value="UniProtKB-KW"/>
</dbReference>
<dbReference type="InterPro" id="IPR005467">
    <property type="entry name" value="His_kinase_dom"/>
</dbReference>
<dbReference type="PRINTS" id="PR00344">
    <property type="entry name" value="BCTRLSENSOR"/>
</dbReference>
<dbReference type="InterPro" id="IPR001789">
    <property type="entry name" value="Sig_transdc_resp-reg_receiver"/>
</dbReference>